<feature type="compositionally biased region" description="Basic and acidic residues" evidence="1">
    <location>
        <begin position="15"/>
        <end position="44"/>
    </location>
</feature>
<feature type="compositionally biased region" description="Low complexity" evidence="1">
    <location>
        <begin position="554"/>
        <end position="574"/>
    </location>
</feature>
<name>A0A0G4I719_9ALVE</name>
<protein>
    <submittedName>
        <fullName evidence="2">Uncharacterized protein</fullName>
    </submittedName>
</protein>
<evidence type="ECO:0000256" key="1">
    <source>
        <dbReference type="SAM" id="MobiDB-lite"/>
    </source>
</evidence>
<proteinExistence type="predicted"/>
<dbReference type="EMBL" id="CDMZ01005391">
    <property type="protein sequence ID" value="CEM52831.1"/>
    <property type="molecule type" value="Genomic_DNA"/>
</dbReference>
<sequence length="615" mass="67337">MPSIGTPFHPVLDTDPVKQYREDYRKYREGHAKGARGEAKDATSRPRSKSQGGKGELPEDSIFGGSDDIQNMYDLLTEWRVRYRAFRRGEAHGSEGEVGRLASMFNKDHLKLLPVWQLRALQVYLKKQQLLPAVPPPLKRKIHFHFGAGKLALGLIFKAMARSAVQESSRIVVVQRASDAWQDVVKHSHPDVTFSVNGTAVMALKVCRPGEQIDKSLFLSDEPVGAAAPCGYFLLHGSTPEETAKVDELISWAVSTDCPLRAVFSASLGPALEKGVSPVLSKLEDKPQGKRPAMYGCENDQKAVEKLGETLKGKVDTVKCMVDRICAERSVIVPAGGDLPCDVNVTAEPFSGEIVVLSPPEDAPRPAFVGGNVQIPILEAQARYFCQRKILCVNGMHTTLAFMTLCKFEKGNRPGEHELMTWETATEAEKERLWAWAVSRCILCVFEHDVDIIKSAHNVTTDKEVCEILLAYAKKTLDRFSTVKDTTTRVLSGGIVNRYQTRLKMVQDFLDASKPDSSPAGRELLRQAGISAETLQGHVRALVADAKRFASTEGQADQQTPAAPAAAPQQPADAGAGMASLRSLIGIPTWMASVVSTMRNFGYGAGEDKSPSRNR</sequence>
<dbReference type="AlphaFoldDB" id="A0A0G4I719"/>
<dbReference type="VEuPathDB" id="CryptoDB:Cvel_11551"/>
<reference evidence="2" key="1">
    <citation type="submission" date="2014-11" db="EMBL/GenBank/DDBJ databases">
        <authorList>
            <person name="Otto D Thomas"/>
            <person name="Naeem Raeece"/>
        </authorList>
    </citation>
    <scope>NUCLEOTIDE SEQUENCE</scope>
</reference>
<organism evidence="2">
    <name type="scientific">Chromera velia CCMP2878</name>
    <dbReference type="NCBI Taxonomy" id="1169474"/>
    <lineage>
        <taxon>Eukaryota</taxon>
        <taxon>Sar</taxon>
        <taxon>Alveolata</taxon>
        <taxon>Colpodellida</taxon>
        <taxon>Chromeraceae</taxon>
        <taxon>Chromera</taxon>
    </lineage>
</organism>
<evidence type="ECO:0000313" key="2">
    <source>
        <dbReference type="EMBL" id="CEM52831.1"/>
    </source>
</evidence>
<accession>A0A0G4I719</accession>
<feature type="region of interest" description="Disordered" evidence="1">
    <location>
        <begin position="1"/>
        <end position="65"/>
    </location>
</feature>
<feature type="region of interest" description="Disordered" evidence="1">
    <location>
        <begin position="550"/>
        <end position="574"/>
    </location>
</feature>
<dbReference type="PhylomeDB" id="A0A0G4I719"/>
<gene>
    <name evidence="2" type="ORF">Cvel_11551</name>
</gene>